<dbReference type="RefSeq" id="WP_379741253.1">
    <property type="nucleotide sequence ID" value="NZ_JBHSVN010000001.1"/>
</dbReference>
<name>A0ABD5UR21_9EURY</name>
<dbReference type="AlphaFoldDB" id="A0ABD5UR21"/>
<dbReference type="Pfam" id="PF26404">
    <property type="entry name" value="DUF8102"/>
    <property type="match status" value="1"/>
</dbReference>
<dbReference type="InterPro" id="IPR058415">
    <property type="entry name" value="DUF8102"/>
</dbReference>
<evidence type="ECO:0000259" key="1">
    <source>
        <dbReference type="Pfam" id="PF26404"/>
    </source>
</evidence>
<keyword evidence="3" id="KW-1185">Reference proteome</keyword>
<gene>
    <name evidence="2" type="ORF">ACFQE9_05055</name>
</gene>
<feature type="domain" description="Domain of unknown function" evidence="1">
    <location>
        <begin position="18"/>
        <end position="165"/>
    </location>
</feature>
<sequence>MTSGPRTKRLLTETLWEHLVSDREVNGDRDRKYRQRIRDRITDAFREFGHLYPYWSSTEVRKALEDPDVELRDGMRGVVAILYLALGQREFEELVGTSVNMVEQELDRTAVDYVECNLEFHRPTAIMDRDRLRRKLSENPSALTTQEVGILMQYVDLSEDEIERLRSSAGDPIEAGQLSSD</sequence>
<proteinExistence type="predicted"/>
<dbReference type="Proteomes" id="UP001596296">
    <property type="component" value="Unassembled WGS sequence"/>
</dbReference>
<organism evidence="2 3">
    <name type="scientific">Halopenitus salinus</name>
    <dbReference type="NCBI Taxonomy" id="1198295"/>
    <lineage>
        <taxon>Archaea</taxon>
        <taxon>Methanobacteriati</taxon>
        <taxon>Methanobacteriota</taxon>
        <taxon>Stenosarchaea group</taxon>
        <taxon>Halobacteria</taxon>
        <taxon>Halobacteriales</taxon>
        <taxon>Haloferacaceae</taxon>
        <taxon>Halopenitus</taxon>
    </lineage>
</organism>
<protein>
    <recommendedName>
        <fullName evidence="1">Domain of unknown function domain-containing protein</fullName>
    </recommendedName>
</protein>
<evidence type="ECO:0000313" key="3">
    <source>
        <dbReference type="Proteomes" id="UP001596296"/>
    </source>
</evidence>
<evidence type="ECO:0000313" key="2">
    <source>
        <dbReference type="EMBL" id="MFC6891984.1"/>
    </source>
</evidence>
<reference evidence="2 3" key="1">
    <citation type="journal article" date="2019" name="Int. J. Syst. Evol. Microbiol.">
        <title>The Global Catalogue of Microorganisms (GCM) 10K type strain sequencing project: providing services to taxonomists for standard genome sequencing and annotation.</title>
        <authorList>
            <consortium name="The Broad Institute Genomics Platform"/>
            <consortium name="The Broad Institute Genome Sequencing Center for Infectious Disease"/>
            <person name="Wu L."/>
            <person name="Ma J."/>
        </authorList>
    </citation>
    <scope>NUCLEOTIDE SEQUENCE [LARGE SCALE GENOMIC DNA]</scope>
    <source>
        <strain evidence="2 3">SKJ47</strain>
    </source>
</reference>
<accession>A0ABD5UR21</accession>
<dbReference type="EMBL" id="JBHSXL010000003">
    <property type="protein sequence ID" value="MFC6891984.1"/>
    <property type="molecule type" value="Genomic_DNA"/>
</dbReference>
<comment type="caution">
    <text evidence="2">The sequence shown here is derived from an EMBL/GenBank/DDBJ whole genome shotgun (WGS) entry which is preliminary data.</text>
</comment>